<keyword evidence="5 8" id="KW-0732">Signal</keyword>
<dbReference type="GeneID" id="25739075"/>
<dbReference type="SUPFAM" id="SSF51126">
    <property type="entry name" value="Pectin lyase-like"/>
    <property type="match status" value="1"/>
</dbReference>
<dbReference type="Proteomes" id="UP000054498">
    <property type="component" value="Unassembled WGS sequence"/>
</dbReference>
<evidence type="ECO:0000256" key="7">
    <source>
        <dbReference type="ARBA" id="ARBA00023237"/>
    </source>
</evidence>
<dbReference type="Pfam" id="PF02415">
    <property type="entry name" value="Chlam_PMP"/>
    <property type="match status" value="2"/>
</dbReference>
<evidence type="ECO:0000313" key="9">
    <source>
        <dbReference type="EMBL" id="KIZ01762.1"/>
    </source>
</evidence>
<evidence type="ECO:0000256" key="3">
    <source>
        <dbReference type="ARBA" id="ARBA00004613"/>
    </source>
</evidence>
<evidence type="ECO:0000256" key="1">
    <source>
        <dbReference type="ARBA" id="ARBA00004196"/>
    </source>
</evidence>
<evidence type="ECO:0000256" key="6">
    <source>
        <dbReference type="ARBA" id="ARBA00023136"/>
    </source>
</evidence>
<organism evidence="9 10">
    <name type="scientific">Monoraphidium neglectum</name>
    <dbReference type="NCBI Taxonomy" id="145388"/>
    <lineage>
        <taxon>Eukaryota</taxon>
        <taxon>Viridiplantae</taxon>
        <taxon>Chlorophyta</taxon>
        <taxon>core chlorophytes</taxon>
        <taxon>Chlorophyceae</taxon>
        <taxon>CS clade</taxon>
        <taxon>Sphaeropleales</taxon>
        <taxon>Selenastraceae</taxon>
        <taxon>Monoraphidium</taxon>
    </lineage>
</organism>
<reference evidence="9 10" key="1">
    <citation type="journal article" date="2013" name="BMC Genomics">
        <title>Reconstruction of the lipid metabolism for the microalga Monoraphidium neglectum from its genome sequence reveals characteristics suitable for biofuel production.</title>
        <authorList>
            <person name="Bogen C."/>
            <person name="Al-Dilaimi A."/>
            <person name="Albersmeier A."/>
            <person name="Wichmann J."/>
            <person name="Grundmann M."/>
            <person name="Rupp O."/>
            <person name="Lauersen K.J."/>
            <person name="Blifernez-Klassen O."/>
            <person name="Kalinowski J."/>
            <person name="Goesmann A."/>
            <person name="Mussgnug J.H."/>
            <person name="Kruse O."/>
        </authorList>
    </citation>
    <scope>NUCLEOTIDE SEQUENCE [LARGE SCALE GENOMIC DNA]</scope>
    <source>
        <strain evidence="9 10">SAG 48.87</strain>
    </source>
</reference>
<feature type="chain" id="PRO_5002247881" description="Right handed beta helix domain-containing protein" evidence="8">
    <location>
        <begin position="25"/>
        <end position="364"/>
    </location>
</feature>
<gene>
    <name evidence="9" type="ORF">MNEG_6199</name>
</gene>
<proteinExistence type="predicted"/>
<dbReference type="PANTHER" id="PTHR11319">
    <property type="entry name" value="G PROTEIN-COUPLED RECEPTOR-RELATED"/>
    <property type="match status" value="1"/>
</dbReference>
<dbReference type="KEGG" id="mng:MNEG_6199"/>
<evidence type="ECO:0008006" key="11">
    <source>
        <dbReference type="Google" id="ProtNLM"/>
    </source>
</evidence>
<dbReference type="AlphaFoldDB" id="A0A0D2MMI3"/>
<keyword evidence="4" id="KW-0964">Secreted</keyword>
<comment type="subcellular location">
    <subcellularLocation>
        <location evidence="1">Cell envelope</location>
    </subcellularLocation>
    <subcellularLocation>
        <location evidence="2">Cell outer membrane</location>
    </subcellularLocation>
    <subcellularLocation>
        <location evidence="3">Secreted</location>
    </subcellularLocation>
</comment>
<name>A0A0D2MMI3_9CHLO</name>
<evidence type="ECO:0000256" key="2">
    <source>
        <dbReference type="ARBA" id="ARBA00004442"/>
    </source>
</evidence>
<evidence type="ECO:0000256" key="8">
    <source>
        <dbReference type="SAM" id="SignalP"/>
    </source>
</evidence>
<protein>
    <recommendedName>
        <fullName evidence="11">Right handed beta helix domain-containing protein</fullName>
    </recommendedName>
</protein>
<keyword evidence="10" id="KW-1185">Reference proteome</keyword>
<accession>A0A0D2MMI3</accession>
<dbReference type="InterPro" id="IPR003368">
    <property type="entry name" value="POMP_repeat"/>
</dbReference>
<dbReference type="GO" id="GO:0005576">
    <property type="term" value="C:extracellular region"/>
    <property type="evidence" value="ECO:0007669"/>
    <property type="project" value="UniProtKB-SubCell"/>
</dbReference>
<evidence type="ECO:0000256" key="4">
    <source>
        <dbReference type="ARBA" id="ARBA00022525"/>
    </source>
</evidence>
<dbReference type="PANTHER" id="PTHR11319:SF35">
    <property type="entry name" value="OUTER MEMBRANE PROTEIN PMPC-RELATED"/>
    <property type="match status" value="1"/>
</dbReference>
<evidence type="ECO:0000313" key="10">
    <source>
        <dbReference type="Proteomes" id="UP000054498"/>
    </source>
</evidence>
<keyword evidence="7" id="KW-0998">Cell outer membrane</keyword>
<keyword evidence="6" id="KW-0472">Membrane</keyword>
<dbReference type="NCBIfam" id="TIGR01376">
    <property type="entry name" value="POMP_repeat"/>
    <property type="match status" value="1"/>
</dbReference>
<dbReference type="EMBL" id="KK101206">
    <property type="protein sequence ID" value="KIZ01762.1"/>
    <property type="molecule type" value="Genomic_DNA"/>
</dbReference>
<dbReference type="InterPro" id="IPR011050">
    <property type="entry name" value="Pectin_lyase_fold/virulence"/>
</dbReference>
<sequence>MASGTAALLLVSLLMAAAPGGGHAALFKATVSNCTQLQAKIREYRDTMETKGGTFRVSLACPADGGRYDDCVKPDDSFAVIQALVRLSGRGRVTLQAASSKCADGDARPRLAGAGTDGARMFVLTGPGVQLELNSLILDGLSLRPGIFAENAKRLVLRKVDLQNFTASSCDAYSFLNKGCGGALLTYATPVTVEDGAFSGNTAAFSGSGGAIYAEAGTLTPGASKFFGGTILAITRTIFKGNTATEGGAIYINKVSPKAAKVLCTKCTFTANSGNCSAVQSARSDFKKPSGGAGAPLTLDLGSRKSASSFAGNINLDGSKNTVCGSAVKSPQGKVTLSKVPKSVTGLTKAAVSTQFSDFLFTQS</sequence>
<dbReference type="RefSeq" id="XP_013900781.1">
    <property type="nucleotide sequence ID" value="XM_014045327.1"/>
</dbReference>
<dbReference type="OrthoDB" id="10447631at2759"/>
<evidence type="ECO:0000256" key="5">
    <source>
        <dbReference type="ARBA" id="ARBA00022729"/>
    </source>
</evidence>
<feature type="signal peptide" evidence="8">
    <location>
        <begin position="1"/>
        <end position="24"/>
    </location>
</feature>